<keyword evidence="1" id="KW-1133">Transmembrane helix</keyword>
<keyword evidence="3" id="KW-1185">Reference proteome</keyword>
<organism evidence="2 3">
    <name type="scientific">Bartonella jaculi</name>
    <dbReference type="NCBI Taxonomy" id="686226"/>
    <lineage>
        <taxon>Bacteria</taxon>
        <taxon>Pseudomonadati</taxon>
        <taxon>Pseudomonadota</taxon>
        <taxon>Alphaproteobacteria</taxon>
        <taxon>Hyphomicrobiales</taxon>
        <taxon>Bartonellaceae</taxon>
        <taxon>Bartonella</taxon>
    </lineage>
</organism>
<feature type="transmembrane region" description="Helical" evidence="1">
    <location>
        <begin position="40"/>
        <end position="59"/>
    </location>
</feature>
<gene>
    <name evidence="2" type="ORF">GCM10023261_16270</name>
</gene>
<comment type="caution">
    <text evidence="2">The sequence shown here is derived from an EMBL/GenBank/DDBJ whole genome shotgun (WGS) entry which is preliminary data.</text>
</comment>
<reference evidence="3" key="1">
    <citation type="journal article" date="2019" name="Int. J. Syst. Evol. Microbiol.">
        <title>The Global Catalogue of Microorganisms (GCM) 10K type strain sequencing project: providing services to taxonomists for standard genome sequencing and annotation.</title>
        <authorList>
            <consortium name="The Broad Institute Genomics Platform"/>
            <consortium name="The Broad Institute Genome Sequencing Center for Infectious Disease"/>
            <person name="Wu L."/>
            <person name="Ma J."/>
        </authorList>
    </citation>
    <scope>NUCLEOTIDE SEQUENCE [LARGE SCALE GENOMIC DNA]</scope>
    <source>
        <strain evidence="3">JCM 17712</strain>
    </source>
</reference>
<dbReference type="Proteomes" id="UP001500864">
    <property type="component" value="Unassembled WGS sequence"/>
</dbReference>
<dbReference type="EMBL" id="BAABIZ010000043">
    <property type="protein sequence ID" value="GAA5111830.1"/>
    <property type="molecule type" value="Genomic_DNA"/>
</dbReference>
<evidence type="ECO:0000313" key="3">
    <source>
        <dbReference type="Proteomes" id="UP001500864"/>
    </source>
</evidence>
<evidence type="ECO:0000256" key="1">
    <source>
        <dbReference type="SAM" id="Phobius"/>
    </source>
</evidence>
<protein>
    <submittedName>
        <fullName evidence="2">Uncharacterized protein</fullName>
    </submittedName>
</protein>
<keyword evidence="1" id="KW-0472">Membrane</keyword>
<sequence length="76" mass="8929">MGGNMDKKQSDRTTELTESEIQLLHEIINTYQGMKIVTRFVKWGVFIIFLLVIDFAHFIDAIDDIYAHLKQWLSKN</sequence>
<accession>A0ABP9N8B7</accession>
<name>A0ABP9N8B7_9HYPH</name>
<keyword evidence="1" id="KW-0812">Transmembrane</keyword>
<proteinExistence type="predicted"/>
<evidence type="ECO:0000313" key="2">
    <source>
        <dbReference type="EMBL" id="GAA5111830.1"/>
    </source>
</evidence>